<dbReference type="EMBL" id="CM047897">
    <property type="protein sequence ID" value="KAJ0111012.1"/>
    <property type="molecule type" value="Genomic_DNA"/>
</dbReference>
<evidence type="ECO:0000313" key="2">
    <source>
        <dbReference type="Proteomes" id="UP001164250"/>
    </source>
</evidence>
<keyword evidence="2" id="KW-1185">Reference proteome</keyword>
<sequence length="82" mass="9190">MLRASAQNGLEKEGSKVLVNALFGCRAILLDKDKNPKWQPSKLELVSDSMVDQYFSPVNDEEWEDLKLPARFNLPASAIAKL</sequence>
<protein>
    <submittedName>
        <fullName evidence="1">Uncharacterized protein</fullName>
    </submittedName>
</protein>
<evidence type="ECO:0000313" key="1">
    <source>
        <dbReference type="EMBL" id="KAJ0111012.1"/>
    </source>
</evidence>
<proteinExistence type="predicted"/>
<gene>
    <name evidence="1" type="ORF">Patl1_00011</name>
</gene>
<reference evidence="2" key="1">
    <citation type="journal article" date="2023" name="G3 (Bethesda)">
        <title>Genome assembly and association tests identify interacting loci associated with vigor, precocity, and sex in interspecific pistachio rootstocks.</title>
        <authorList>
            <person name="Palmer W."/>
            <person name="Jacygrad E."/>
            <person name="Sagayaradj S."/>
            <person name="Cavanaugh K."/>
            <person name="Han R."/>
            <person name="Bertier L."/>
            <person name="Beede B."/>
            <person name="Kafkas S."/>
            <person name="Golino D."/>
            <person name="Preece J."/>
            <person name="Michelmore R."/>
        </authorList>
    </citation>
    <scope>NUCLEOTIDE SEQUENCE [LARGE SCALE GENOMIC DNA]</scope>
</reference>
<dbReference type="Proteomes" id="UP001164250">
    <property type="component" value="Chromosome 1"/>
</dbReference>
<name>A0ACC1C678_9ROSI</name>
<organism evidence="1 2">
    <name type="scientific">Pistacia atlantica</name>
    <dbReference type="NCBI Taxonomy" id="434234"/>
    <lineage>
        <taxon>Eukaryota</taxon>
        <taxon>Viridiplantae</taxon>
        <taxon>Streptophyta</taxon>
        <taxon>Embryophyta</taxon>
        <taxon>Tracheophyta</taxon>
        <taxon>Spermatophyta</taxon>
        <taxon>Magnoliopsida</taxon>
        <taxon>eudicotyledons</taxon>
        <taxon>Gunneridae</taxon>
        <taxon>Pentapetalae</taxon>
        <taxon>rosids</taxon>
        <taxon>malvids</taxon>
        <taxon>Sapindales</taxon>
        <taxon>Anacardiaceae</taxon>
        <taxon>Pistacia</taxon>
    </lineage>
</organism>
<accession>A0ACC1C678</accession>
<comment type="caution">
    <text evidence="1">The sequence shown here is derived from an EMBL/GenBank/DDBJ whole genome shotgun (WGS) entry which is preliminary data.</text>
</comment>